<feature type="compositionally biased region" description="Low complexity" evidence="7">
    <location>
        <begin position="186"/>
        <end position="206"/>
    </location>
</feature>
<dbReference type="EMBL" id="QEAN01000094">
    <property type="protein sequence ID" value="TPX48783.1"/>
    <property type="molecule type" value="Genomic_DNA"/>
</dbReference>
<comment type="similarity">
    <text evidence="2">Belongs to the TFP11/STIP family.</text>
</comment>
<dbReference type="GO" id="GO:0071008">
    <property type="term" value="C:U2-type post-mRNA release spliceosomal complex"/>
    <property type="evidence" value="ECO:0007669"/>
    <property type="project" value="TreeGrafter"/>
</dbReference>
<evidence type="ECO:0000313" key="11">
    <source>
        <dbReference type="Proteomes" id="UP000317494"/>
    </source>
</evidence>
<protein>
    <recommendedName>
        <fullName evidence="8">G-patch domain-containing protein</fullName>
    </recommendedName>
</protein>
<sequence>MMGRRKRIYDEDEDSSDEQPDNGDDDLPEDDDLRDEAMLFRGRRRRDKGRGKEDAIYGVFAQDSDDDDPKSNRNTKPSSTLSTSRYDTAVKFVSSSLSSPSAINSNHVKDDVDKAERMNLDERQHEHSPKDTASYHDSDHPRRMPRSIPLGNIYPEDEDEGSFRPSFGASGLGFGAGFGFPPKSTPDPQSNSQPTTSTTSSAPNLSQPIQLKSNRDAAADLREFLTSTTSQTASPVAMRRQTSTSSNMSEPIATSTARPRPLPPPQSQSKRPDKDFGKFEKHTKGIGLKLLQKMGYVPGQGLGRAGEGITAPIDVKLRPSRMGLSFKDFDERTDAVKELKKQNNQDYNDENADTSKPKVKAKSKAWKKSASEKGTGEEGGKRGRGRRNPMRYKTVEELMQESMNEAAPASVLKARTASATATKIIDMTGKETRVLNDLSQAGKGALLDSTQRLPELRHNIRMVADLAESELLHLTRRLRIETTKQSRLEQDTASLSSMGDLEAQKIDRAKQMLALVEQASKVATRLTTSAFEPGQFPSLAPFNDTFSQLQTTYYEEYTAYSLMDAVVACLTPLMRRVFAYWEPLENPLFGRDQLLRYSNLLMPLDRDSDMNKSKGGEMEKTTEMTPYEAMMYTIWLPRVRQSINNDWDPKHPDPCIGLIEAWQPSPQSNLIPEWLYLNIIDQCVVPKLERVVEQWNPKRDTQPLHTWIHPWLPVLVPIDRMDSISELVRRRMAVALCDWRPDDPSALAVIRPWKDVFSQGAFGSLLSRSILPKLVMALRVDLDLNPQRSNIKPFLAVSYWHDLMGAAVTARLLETEFFGLWLDILYQWLVAPGAQYREIGEWYRVWKSQFPDDLIQEPGIAACFKAALTMMKAGIDGAPIPHPSTLVPEIFGAKGRRIISDKKDNASMGNVGASFKDYIEFAASQHNVSFVPVGPGRVHLSSGKPLYRLSNGLKGVMVYIDDGVLYCQTSSNGPFKPARVDDILASFGNSANGAK</sequence>
<dbReference type="InterPro" id="IPR045211">
    <property type="entry name" value="TFP11/STIP/Ntr1"/>
</dbReference>
<feature type="compositionally biased region" description="Acidic residues" evidence="7">
    <location>
        <begin position="10"/>
        <end position="34"/>
    </location>
</feature>
<accession>A0A507D4T2</accession>
<keyword evidence="3" id="KW-0507">mRNA processing</keyword>
<dbReference type="PANTHER" id="PTHR23329">
    <property type="entry name" value="TUFTELIN-INTERACTING PROTEIN 11-RELATED"/>
    <property type="match status" value="1"/>
</dbReference>
<dbReference type="VEuPathDB" id="FungiDB:SeMB42_g02861"/>
<dbReference type="Proteomes" id="UP000317494">
    <property type="component" value="Unassembled WGS sequence"/>
</dbReference>
<comment type="caution">
    <text evidence="9">The sequence shown here is derived from an EMBL/GenBank/DDBJ whole genome shotgun (WGS) entry which is preliminary data.</text>
</comment>
<evidence type="ECO:0000256" key="3">
    <source>
        <dbReference type="ARBA" id="ARBA00022664"/>
    </source>
</evidence>
<proteinExistence type="inferred from homology"/>
<feature type="compositionally biased region" description="Basic and acidic residues" evidence="7">
    <location>
        <begin position="369"/>
        <end position="381"/>
    </location>
</feature>
<feature type="compositionally biased region" description="Basic and acidic residues" evidence="7">
    <location>
        <begin position="107"/>
        <end position="142"/>
    </location>
</feature>
<gene>
    <name evidence="9" type="ORF">SeLEV6574_g03328</name>
    <name evidence="10" type="ORF">SeMB42_g02861</name>
</gene>
<evidence type="ECO:0000256" key="1">
    <source>
        <dbReference type="ARBA" id="ARBA00004123"/>
    </source>
</evidence>
<dbReference type="PANTHER" id="PTHR23329:SF1">
    <property type="entry name" value="TUFTELIN-INTERACTING PROTEIN 11"/>
    <property type="match status" value="1"/>
</dbReference>
<dbReference type="Proteomes" id="UP000320475">
    <property type="component" value="Unassembled WGS sequence"/>
</dbReference>
<evidence type="ECO:0000313" key="10">
    <source>
        <dbReference type="EMBL" id="TPX48783.1"/>
    </source>
</evidence>
<reference evidence="11 12" key="1">
    <citation type="journal article" date="2019" name="Sci. Rep.">
        <title>Comparative genomics of chytrid fungi reveal insights into the obligate biotrophic and pathogenic lifestyle of Synchytrium endobioticum.</title>
        <authorList>
            <person name="van de Vossenberg B.T.L.H."/>
            <person name="Warris S."/>
            <person name="Nguyen H.D.T."/>
            <person name="van Gent-Pelzer M.P.E."/>
            <person name="Joly D.L."/>
            <person name="van de Geest H.C."/>
            <person name="Bonants P.J.M."/>
            <person name="Smith D.S."/>
            <person name="Levesque C.A."/>
            <person name="van der Lee T.A.J."/>
        </authorList>
    </citation>
    <scope>NUCLEOTIDE SEQUENCE [LARGE SCALE GENOMIC DNA]</scope>
    <source>
        <strain evidence="9 12">LEV6574</strain>
        <strain evidence="10 11">MB42</strain>
    </source>
</reference>
<feature type="region of interest" description="Disordered" evidence="7">
    <location>
        <begin position="1"/>
        <end position="281"/>
    </location>
</feature>
<keyword evidence="6" id="KW-0539">Nucleus</keyword>
<feature type="compositionally biased region" description="Basic residues" evidence="7">
    <location>
        <begin position="357"/>
        <end position="367"/>
    </location>
</feature>
<dbReference type="OrthoDB" id="4822at2759"/>
<evidence type="ECO:0000256" key="4">
    <source>
        <dbReference type="ARBA" id="ARBA00022728"/>
    </source>
</evidence>
<keyword evidence="4" id="KW-0747">Spliceosome</keyword>
<feature type="compositionally biased region" description="Polar residues" evidence="7">
    <location>
        <begin position="72"/>
        <end position="86"/>
    </location>
</feature>
<dbReference type="GO" id="GO:0003676">
    <property type="term" value="F:nucleic acid binding"/>
    <property type="evidence" value="ECO:0007669"/>
    <property type="project" value="InterPro"/>
</dbReference>
<dbReference type="SMART" id="SM00443">
    <property type="entry name" value="G_patch"/>
    <property type="match status" value="1"/>
</dbReference>
<keyword evidence="5" id="KW-0508">mRNA splicing</keyword>
<dbReference type="Pfam" id="PF01585">
    <property type="entry name" value="G-patch"/>
    <property type="match status" value="1"/>
</dbReference>
<dbReference type="STRING" id="286115.A0A507D4T2"/>
<dbReference type="InterPro" id="IPR000467">
    <property type="entry name" value="G_patch_dom"/>
</dbReference>
<dbReference type="Pfam" id="PF07842">
    <property type="entry name" value="GCFC"/>
    <property type="match status" value="1"/>
</dbReference>
<evidence type="ECO:0000256" key="5">
    <source>
        <dbReference type="ARBA" id="ARBA00023187"/>
    </source>
</evidence>
<evidence type="ECO:0000313" key="9">
    <source>
        <dbReference type="EMBL" id="TPX46248.1"/>
    </source>
</evidence>
<dbReference type="GO" id="GO:0000390">
    <property type="term" value="P:spliceosomal complex disassembly"/>
    <property type="evidence" value="ECO:0007669"/>
    <property type="project" value="InterPro"/>
</dbReference>
<feature type="compositionally biased region" description="Low complexity" evidence="7">
    <location>
        <begin position="94"/>
        <end position="105"/>
    </location>
</feature>
<comment type="subcellular location">
    <subcellularLocation>
        <location evidence="1">Nucleus</location>
    </subcellularLocation>
</comment>
<feature type="compositionally biased region" description="Basic and acidic residues" evidence="7">
    <location>
        <begin position="270"/>
        <end position="281"/>
    </location>
</feature>
<feature type="compositionally biased region" description="Polar residues" evidence="7">
    <location>
        <begin position="225"/>
        <end position="257"/>
    </location>
</feature>
<organism evidence="9 12">
    <name type="scientific">Synchytrium endobioticum</name>
    <dbReference type="NCBI Taxonomy" id="286115"/>
    <lineage>
        <taxon>Eukaryota</taxon>
        <taxon>Fungi</taxon>
        <taxon>Fungi incertae sedis</taxon>
        <taxon>Chytridiomycota</taxon>
        <taxon>Chytridiomycota incertae sedis</taxon>
        <taxon>Chytridiomycetes</taxon>
        <taxon>Synchytriales</taxon>
        <taxon>Synchytriaceae</taxon>
        <taxon>Synchytrium</taxon>
    </lineage>
</organism>
<feature type="domain" description="G-patch" evidence="8">
    <location>
        <begin position="283"/>
        <end position="329"/>
    </location>
</feature>
<keyword evidence="11" id="KW-1185">Reference proteome</keyword>
<dbReference type="InterPro" id="IPR022783">
    <property type="entry name" value="GCFC_dom"/>
</dbReference>
<dbReference type="Pfam" id="PF12457">
    <property type="entry name" value="TIP_N"/>
    <property type="match status" value="1"/>
</dbReference>
<evidence type="ECO:0000256" key="7">
    <source>
        <dbReference type="SAM" id="MobiDB-lite"/>
    </source>
</evidence>
<evidence type="ECO:0000256" key="2">
    <source>
        <dbReference type="ARBA" id="ARBA00010900"/>
    </source>
</evidence>
<dbReference type="AlphaFoldDB" id="A0A507D4T2"/>
<dbReference type="EMBL" id="QEAM01000109">
    <property type="protein sequence ID" value="TPX46248.1"/>
    <property type="molecule type" value="Genomic_DNA"/>
</dbReference>
<evidence type="ECO:0000313" key="12">
    <source>
        <dbReference type="Proteomes" id="UP000320475"/>
    </source>
</evidence>
<name>A0A507D4T2_9FUNG</name>
<evidence type="ECO:0000259" key="8">
    <source>
        <dbReference type="PROSITE" id="PS50174"/>
    </source>
</evidence>
<dbReference type="InterPro" id="IPR022159">
    <property type="entry name" value="STIP/TFIP11_N"/>
</dbReference>
<feature type="region of interest" description="Disordered" evidence="7">
    <location>
        <begin position="340"/>
        <end position="390"/>
    </location>
</feature>
<feature type="compositionally biased region" description="Basic and acidic residues" evidence="7">
    <location>
        <begin position="213"/>
        <end position="223"/>
    </location>
</feature>
<dbReference type="PROSITE" id="PS50174">
    <property type="entry name" value="G_PATCH"/>
    <property type="match status" value="1"/>
</dbReference>
<evidence type="ECO:0000256" key="6">
    <source>
        <dbReference type="ARBA" id="ARBA00023242"/>
    </source>
</evidence>